<sequence>MEEKEKKKAQIEICELRQEAKQEGVQFLGPKHLPIDYHLHHRRHEISVRVARPLLHRNTRRAPPAIPPAIPPAPPALVVKPGRRQIGFHPGRGGGLVAAGEPPAAVGGRALVPEGFVEGPLGVFSSFHVGTVARASQMFVGGLGAIFDNVGVLLRLRMRRGVGSFLDYWNERGAVCNVGWKDQKWDLKRDREGERGLVNDLSTLKTGVTAKKHIKSGVEQENAYLAQVKLEDLTMLELERSP</sequence>
<proteinExistence type="predicted"/>
<evidence type="ECO:0000313" key="1">
    <source>
        <dbReference type="EMBL" id="GER38074.1"/>
    </source>
</evidence>
<dbReference type="Proteomes" id="UP000325081">
    <property type="component" value="Unassembled WGS sequence"/>
</dbReference>
<reference evidence="2" key="1">
    <citation type="journal article" date="2019" name="Curr. Biol.">
        <title>Genome Sequence of Striga asiatica Provides Insight into the Evolution of Plant Parasitism.</title>
        <authorList>
            <person name="Yoshida S."/>
            <person name="Kim S."/>
            <person name="Wafula E.K."/>
            <person name="Tanskanen J."/>
            <person name="Kim Y.M."/>
            <person name="Honaas L."/>
            <person name="Yang Z."/>
            <person name="Spallek T."/>
            <person name="Conn C.E."/>
            <person name="Ichihashi Y."/>
            <person name="Cheong K."/>
            <person name="Cui S."/>
            <person name="Der J.P."/>
            <person name="Gundlach H."/>
            <person name="Jiao Y."/>
            <person name="Hori C."/>
            <person name="Ishida J.K."/>
            <person name="Kasahara H."/>
            <person name="Kiba T."/>
            <person name="Kim M.S."/>
            <person name="Koo N."/>
            <person name="Laohavisit A."/>
            <person name="Lee Y.H."/>
            <person name="Lumba S."/>
            <person name="McCourt P."/>
            <person name="Mortimer J.C."/>
            <person name="Mutuku J.M."/>
            <person name="Nomura T."/>
            <person name="Sasaki-Sekimoto Y."/>
            <person name="Seto Y."/>
            <person name="Wang Y."/>
            <person name="Wakatake T."/>
            <person name="Sakakibara H."/>
            <person name="Demura T."/>
            <person name="Yamaguchi S."/>
            <person name="Yoneyama K."/>
            <person name="Manabe R.I."/>
            <person name="Nelson D.C."/>
            <person name="Schulman A.H."/>
            <person name="Timko M.P."/>
            <person name="dePamphilis C.W."/>
            <person name="Choi D."/>
            <person name="Shirasu K."/>
        </authorList>
    </citation>
    <scope>NUCLEOTIDE SEQUENCE [LARGE SCALE GENOMIC DNA]</scope>
    <source>
        <strain evidence="2">cv. UVA1</strain>
    </source>
</reference>
<accession>A0A5A7PZ74</accession>
<keyword evidence="2" id="KW-1185">Reference proteome</keyword>
<keyword evidence="1" id="KW-0418">Kinase</keyword>
<comment type="caution">
    <text evidence="1">The sequence shown here is derived from an EMBL/GenBank/DDBJ whole genome shotgun (WGS) entry which is preliminary data.</text>
</comment>
<keyword evidence="1" id="KW-0808">Transferase</keyword>
<evidence type="ECO:0000313" key="2">
    <source>
        <dbReference type="Proteomes" id="UP000325081"/>
    </source>
</evidence>
<dbReference type="GO" id="GO:0016301">
    <property type="term" value="F:kinase activity"/>
    <property type="evidence" value="ECO:0007669"/>
    <property type="project" value="UniProtKB-KW"/>
</dbReference>
<gene>
    <name evidence="1" type="ORF">STAS_14531</name>
</gene>
<name>A0A5A7PZ74_STRAF</name>
<dbReference type="EMBL" id="BKCP01005439">
    <property type="protein sequence ID" value="GER38074.1"/>
    <property type="molecule type" value="Genomic_DNA"/>
</dbReference>
<protein>
    <submittedName>
        <fullName evidence="1">Virulence sensor histidine kinase PhoQ</fullName>
    </submittedName>
</protein>
<dbReference type="AlphaFoldDB" id="A0A5A7PZ74"/>
<organism evidence="1 2">
    <name type="scientific">Striga asiatica</name>
    <name type="common">Asiatic witchweed</name>
    <name type="synonym">Buchnera asiatica</name>
    <dbReference type="NCBI Taxonomy" id="4170"/>
    <lineage>
        <taxon>Eukaryota</taxon>
        <taxon>Viridiplantae</taxon>
        <taxon>Streptophyta</taxon>
        <taxon>Embryophyta</taxon>
        <taxon>Tracheophyta</taxon>
        <taxon>Spermatophyta</taxon>
        <taxon>Magnoliopsida</taxon>
        <taxon>eudicotyledons</taxon>
        <taxon>Gunneridae</taxon>
        <taxon>Pentapetalae</taxon>
        <taxon>asterids</taxon>
        <taxon>lamiids</taxon>
        <taxon>Lamiales</taxon>
        <taxon>Orobanchaceae</taxon>
        <taxon>Buchnereae</taxon>
        <taxon>Striga</taxon>
    </lineage>
</organism>